<dbReference type="EMBL" id="CP125292">
    <property type="protein sequence ID" value="WHM22895.1"/>
    <property type="molecule type" value="Genomic_DNA"/>
</dbReference>
<keyword evidence="1" id="KW-0175">Coiled coil</keyword>
<evidence type="ECO:0000313" key="2">
    <source>
        <dbReference type="EMBL" id="WHM22895.1"/>
    </source>
</evidence>
<feature type="coiled-coil region" evidence="1">
    <location>
        <begin position="6"/>
        <end position="40"/>
    </location>
</feature>
<proteinExistence type="predicted"/>
<evidence type="ECO:0000256" key="1">
    <source>
        <dbReference type="SAM" id="Coils"/>
    </source>
</evidence>
<evidence type="ECO:0000313" key="3">
    <source>
        <dbReference type="Proteomes" id="UP001229422"/>
    </source>
</evidence>
<reference evidence="2" key="1">
    <citation type="submission" date="2023-05" db="EMBL/GenBank/DDBJ databases">
        <title>Complete genome sequence of Bacillus subtilis SRCM117797 isolated from Soybean paste.</title>
        <authorList>
            <person name="Abraha H.B."/>
            <person name="Kim K.-P."/>
            <person name="Ryu M.-S."/>
            <person name="Jeong D.-Y."/>
        </authorList>
    </citation>
    <scope>NUCLEOTIDE SEQUENCE</scope>
    <source>
        <strain evidence="2">SRCM117797</strain>
    </source>
</reference>
<protein>
    <submittedName>
        <fullName evidence="2">Uncharacterized protein</fullName>
    </submittedName>
</protein>
<organism evidence="2 3">
    <name type="scientific">Bacillus subtilis</name>
    <dbReference type="NCBI Taxonomy" id="1423"/>
    <lineage>
        <taxon>Bacteria</taxon>
        <taxon>Bacillati</taxon>
        <taxon>Bacillota</taxon>
        <taxon>Bacilli</taxon>
        <taxon>Bacillales</taxon>
        <taxon>Bacillaceae</taxon>
        <taxon>Bacillus</taxon>
    </lineage>
</organism>
<feature type="coiled-coil region" evidence="1">
    <location>
        <begin position="130"/>
        <end position="157"/>
    </location>
</feature>
<accession>A0AAQ3ETE6</accession>
<gene>
    <name evidence="2" type="ORF">QL281_07645</name>
</gene>
<sequence length="159" mass="18937">MTELLEQDWIKQLEEQKRTLEKQEEKMEELTLKQSNIIKDYLEKFDGVINWYIKNKRYFYHPSIRYHSIRGPILGFLEGEVADELIVYNAEQKEIILIDVSTKDEKIVAPFFIAQQGQFKNAINGLNFLLENQKEVIEERAKSISQMEEEIEDAEFQIF</sequence>
<dbReference type="RefSeq" id="WP_283010149.1">
    <property type="nucleotide sequence ID" value="NZ_CP125292.1"/>
</dbReference>
<dbReference type="Proteomes" id="UP001229422">
    <property type="component" value="Chromosome"/>
</dbReference>
<name>A0AAQ3ETE6_BACIU</name>
<dbReference type="AlphaFoldDB" id="A0AAQ3ETE6"/>